<evidence type="ECO:0000313" key="3">
    <source>
        <dbReference type="EMBL" id="EUA67944.1"/>
    </source>
</evidence>
<dbReference type="GO" id="GO:0019354">
    <property type="term" value="P:siroheme biosynthetic process"/>
    <property type="evidence" value="ECO:0007669"/>
    <property type="project" value="TreeGrafter"/>
</dbReference>
<dbReference type="GO" id="GO:0032259">
    <property type="term" value="P:methylation"/>
    <property type="evidence" value="ECO:0007669"/>
    <property type="project" value="UniProtKB-KW"/>
</dbReference>
<sequence>MGDPADVAKTLVAEARSGVDVVRLVAGDPLSIDSVLAEVHAVTRTQVAFEILPGLASSTAVPAYAGLPRARPTPWPMCAATWIGRPWPLLLAR</sequence>
<dbReference type="Proteomes" id="UP000023351">
    <property type="component" value="Unassembled WGS sequence"/>
</dbReference>
<evidence type="ECO:0000259" key="2">
    <source>
        <dbReference type="Pfam" id="PF00590"/>
    </source>
</evidence>
<keyword evidence="3" id="KW-0489">Methyltransferase</keyword>
<feature type="domain" description="Tetrapyrrole methylase" evidence="2">
    <location>
        <begin position="5"/>
        <end position="69"/>
    </location>
</feature>
<comment type="caution">
    <text evidence="3">The sequence shown here is derived from an EMBL/GenBank/DDBJ whole genome shotgun (WGS) entry which is preliminary data.</text>
</comment>
<evidence type="ECO:0000313" key="4">
    <source>
        <dbReference type="Proteomes" id="UP000023351"/>
    </source>
</evidence>
<dbReference type="AlphaFoldDB" id="X8DHU1"/>
<dbReference type="PATRIC" id="fig|1299321.3.peg.4623"/>
<name>X8DHU1_9MYCO</name>
<dbReference type="InterPro" id="IPR000878">
    <property type="entry name" value="4pyrrol_Mease"/>
</dbReference>
<evidence type="ECO:0000256" key="1">
    <source>
        <dbReference type="ARBA" id="ARBA00023244"/>
    </source>
</evidence>
<gene>
    <name evidence="3" type="ORF">I540_4793</name>
</gene>
<dbReference type="GO" id="GO:0004851">
    <property type="term" value="F:uroporphyrin-III C-methyltransferase activity"/>
    <property type="evidence" value="ECO:0007669"/>
    <property type="project" value="TreeGrafter"/>
</dbReference>
<organism evidence="3 4">
    <name type="scientific">Mycobacteroides abscessus subsp. bolletii 1513</name>
    <dbReference type="NCBI Taxonomy" id="1299321"/>
    <lineage>
        <taxon>Bacteria</taxon>
        <taxon>Bacillati</taxon>
        <taxon>Actinomycetota</taxon>
        <taxon>Actinomycetes</taxon>
        <taxon>Mycobacteriales</taxon>
        <taxon>Mycobacteriaceae</taxon>
        <taxon>Mycobacteroides</taxon>
        <taxon>Mycobacteroides abscessus</taxon>
    </lineage>
</organism>
<proteinExistence type="predicted"/>
<dbReference type="PANTHER" id="PTHR45790">
    <property type="entry name" value="SIROHEME SYNTHASE-RELATED"/>
    <property type="match status" value="1"/>
</dbReference>
<keyword evidence="3" id="KW-0808">Transferase</keyword>
<accession>X8DHU1</accession>
<dbReference type="InterPro" id="IPR035996">
    <property type="entry name" value="4pyrrol_Methylase_sf"/>
</dbReference>
<keyword evidence="1" id="KW-0627">Porphyrin biosynthesis</keyword>
<dbReference type="InterPro" id="IPR014777">
    <property type="entry name" value="4pyrrole_Mease_sub1"/>
</dbReference>
<protein>
    <submittedName>
        <fullName evidence="3">Tetrapyrrole (Corrin/Porphyrin) Methylases family protein</fullName>
    </submittedName>
</protein>
<dbReference type="Pfam" id="PF00590">
    <property type="entry name" value="TP_methylase"/>
    <property type="match status" value="1"/>
</dbReference>
<dbReference type="Gene3D" id="3.40.1010.10">
    <property type="entry name" value="Cobalt-precorrin-4 Transmethylase, Domain 1"/>
    <property type="match status" value="1"/>
</dbReference>
<dbReference type="EMBL" id="JAOJ01000003">
    <property type="protein sequence ID" value="EUA67944.1"/>
    <property type="molecule type" value="Genomic_DNA"/>
</dbReference>
<dbReference type="SUPFAM" id="SSF53790">
    <property type="entry name" value="Tetrapyrrole methylase"/>
    <property type="match status" value="1"/>
</dbReference>
<dbReference type="PANTHER" id="PTHR45790:SF3">
    <property type="entry name" value="S-ADENOSYL-L-METHIONINE-DEPENDENT UROPORPHYRINOGEN III METHYLTRANSFERASE, CHLOROPLASTIC"/>
    <property type="match status" value="1"/>
</dbReference>
<dbReference type="InterPro" id="IPR050161">
    <property type="entry name" value="Siro_Cobalamin_biosynth"/>
</dbReference>
<reference evidence="3 4" key="1">
    <citation type="submission" date="2013-12" db="EMBL/GenBank/DDBJ databases">
        <authorList>
            <person name="Zelazny A."/>
            <person name="Olivier K."/>
            <person name="Holland S."/>
            <person name="Lenaerts A."/>
            <person name="Ordway D."/>
            <person name="DeGroote M.A."/>
            <person name="Parker T."/>
            <person name="Sizemore C."/>
            <person name="Tallon L.J."/>
            <person name="Sadzewicz L.K."/>
            <person name="Sengamalay N."/>
            <person name="Fraser C.M."/>
            <person name="Hine E."/>
            <person name="Shefchek K.A."/>
            <person name="Das S.P."/>
            <person name="Tettelin H."/>
        </authorList>
    </citation>
    <scope>NUCLEOTIDE SEQUENCE [LARGE SCALE GENOMIC DNA]</scope>
    <source>
        <strain evidence="3 4">1513</strain>
    </source>
</reference>